<dbReference type="Proteomes" id="UP001519863">
    <property type="component" value="Unassembled WGS sequence"/>
</dbReference>
<keyword evidence="1" id="KW-0812">Transmembrane</keyword>
<evidence type="ECO:0000313" key="3">
    <source>
        <dbReference type="Proteomes" id="UP001519863"/>
    </source>
</evidence>
<accession>A0ABS7B9V9</accession>
<organism evidence="2 3">
    <name type="scientific">Actinoplanes hulinensis</name>
    <dbReference type="NCBI Taxonomy" id="1144547"/>
    <lineage>
        <taxon>Bacteria</taxon>
        <taxon>Bacillati</taxon>
        <taxon>Actinomycetota</taxon>
        <taxon>Actinomycetes</taxon>
        <taxon>Micromonosporales</taxon>
        <taxon>Micromonosporaceae</taxon>
        <taxon>Actinoplanes</taxon>
    </lineage>
</organism>
<name>A0ABS7B9V9_9ACTN</name>
<comment type="caution">
    <text evidence="2">The sequence shown here is derived from an EMBL/GenBank/DDBJ whole genome shotgun (WGS) entry which is preliminary data.</text>
</comment>
<protein>
    <submittedName>
        <fullName evidence="2">Uncharacterized protein</fullName>
    </submittedName>
</protein>
<keyword evidence="3" id="KW-1185">Reference proteome</keyword>
<evidence type="ECO:0000313" key="2">
    <source>
        <dbReference type="EMBL" id="MBW6437421.1"/>
    </source>
</evidence>
<dbReference type="RefSeq" id="WP_220146754.1">
    <property type="nucleotide sequence ID" value="NZ_JAHXZI010000015.1"/>
</dbReference>
<dbReference type="EMBL" id="JAHXZI010000015">
    <property type="protein sequence ID" value="MBW6437421.1"/>
    <property type="molecule type" value="Genomic_DNA"/>
</dbReference>
<gene>
    <name evidence="2" type="ORF">KZ829_27170</name>
</gene>
<feature type="transmembrane region" description="Helical" evidence="1">
    <location>
        <begin position="25"/>
        <end position="45"/>
    </location>
</feature>
<reference evidence="2 3" key="1">
    <citation type="journal article" date="2013" name="Antonie Van Leeuwenhoek">
        <title>Actinoplanes hulinensis sp. nov., a novel actinomycete isolated from soybean root (Glycine max (L.) Merr).</title>
        <authorList>
            <person name="Shen Y."/>
            <person name="Liu C."/>
            <person name="Wang X."/>
            <person name="Zhao J."/>
            <person name="Jia F."/>
            <person name="Zhang Y."/>
            <person name="Wang L."/>
            <person name="Yang D."/>
            <person name="Xiang W."/>
        </authorList>
    </citation>
    <scope>NUCLEOTIDE SEQUENCE [LARGE SCALE GENOMIC DNA]</scope>
    <source>
        <strain evidence="2 3">NEAU-M9</strain>
    </source>
</reference>
<evidence type="ECO:0000256" key="1">
    <source>
        <dbReference type="SAM" id="Phobius"/>
    </source>
</evidence>
<sequence>MLLTGLCLVTADRLARSTPAQVLAVLAVGAALIGVIAAVAGQLWVTLPSRSLDGAGSQRTRRGARLIMAAGTLSMVAVVLAAVATLLVVLRTEQKTMAAPAAPTVALQLTRAAGPMALSVQLSVPGLPAGSVVDTKLFAEGQEDPDEYGQPQTSRVLLARSVVPADRDGLSVAQLAATVENYHNVVIEAETPDRRCEQTLSLDDVDAAAPPLTCTPT</sequence>
<feature type="transmembrane region" description="Helical" evidence="1">
    <location>
        <begin position="66"/>
        <end position="90"/>
    </location>
</feature>
<keyword evidence="1" id="KW-1133">Transmembrane helix</keyword>
<proteinExistence type="predicted"/>
<keyword evidence="1" id="KW-0472">Membrane</keyword>